<evidence type="ECO:0000256" key="1">
    <source>
        <dbReference type="SAM" id="Phobius"/>
    </source>
</evidence>
<sequence length="78" mass="8551">MGADLSSNIFIEHALGTVSETPLVMATAVTAFICGVWLAAVIATATLSHLQRHMQEQVRRWQRRAVRAEHAAKNHESG</sequence>
<feature type="transmembrane region" description="Helical" evidence="1">
    <location>
        <begin position="23"/>
        <end position="50"/>
    </location>
</feature>
<evidence type="ECO:0000313" key="3">
    <source>
        <dbReference type="Proteomes" id="UP000295258"/>
    </source>
</evidence>
<evidence type="ECO:0000313" key="2">
    <source>
        <dbReference type="EMBL" id="TDD01335.1"/>
    </source>
</evidence>
<comment type="caution">
    <text evidence="2">The sequence shown here is derived from an EMBL/GenBank/DDBJ whole genome shotgun (WGS) entry which is preliminary data.</text>
</comment>
<proteinExistence type="predicted"/>
<keyword evidence="1" id="KW-1133">Transmembrane helix</keyword>
<keyword evidence="1" id="KW-0812">Transmembrane</keyword>
<reference evidence="2 3" key="1">
    <citation type="submission" date="2019-03" db="EMBL/GenBank/DDBJ databases">
        <title>Draft genome sequences of novel Actinobacteria.</title>
        <authorList>
            <person name="Sahin N."/>
            <person name="Ay H."/>
            <person name="Saygin H."/>
        </authorList>
    </citation>
    <scope>NUCLEOTIDE SEQUENCE [LARGE SCALE GENOMIC DNA]</scope>
    <source>
        <strain evidence="2 3">KC310</strain>
    </source>
</reference>
<name>A0A4R4VH16_9ACTN</name>
<accession>A0A4R4VH16</accession>
<dbReference type="Proteomes" id="UP000295258">
    <property type="component" value="Unassembled WGS sequence"/>
</dbReference>
<keyword evidence="3" id="KW-1185">Reference proteome</keyword>
<dbReference type="AlphaFoldDB" id="A0A4R4VH16"/>
<organism evidence="2 3">
    <name type="scientific">Nonomuraea deserti</name>
    <dbReference type="NCBI Taxonomy" id="1848322"/>
    <lineage>
        <taxon>Bacteria</taxon>
        <taxon>Bacillati</taxon>
        <taxon>Actinomycetota</taxon>
        <taxon>Actinomycetes</taxon>
        <taxon>Streptosporangiales</taxon>
        <taxon>Streptosporangiaceae</taxon>
        <taxon>Nonomuraea</taxon>
    </lineage>
</organism>
<dbReference type="EMBL" id="SMKO01000079">
    <property type="protein sequence ID" value="TDD01335.1"/>
    <property type="molecule type" value="Genomic_DNA"/>
</dbReference>
<protein>
    <submittedName>
        <fullName evidence="2">Uncharacterized protein</fullName>
    </submittedName>
</protein>
<gene>
    <name evidence="2" type="ORF">E1292_26350</name>
</gene>
<dbReference type="RefSeq" id="WP_132597888.1">
    <property type="nucleotide sequence ID" value="NZ_SMKO01000079.1"/>
</dbReference>
<keyword evidence="1" id="KW-0472">Membrane</keyword>